<name>A0AAN7UZ88_9PEZI</name>
<dbReference type="GO" id="GO:0005506">
    <property type="term" value="F:iron ion binding"/>
    <property type="evidence" value="ECO:0007669"/>
    <property type="project" value="InterPro"/>
</dbReference>
<feature type="binding site" description="axial binding residue" evidence="6">
    <location>
        <position position="344"/>
    </location>
    <ligand>
        <name>heme</name>
        <dbReference type="ChEBI" id="CHEBI:30413"/>
    </ligand>
    <ligandPart>
        <name>Fe</name>
        <dbReference type="ChEBI" id="CHEBI:18248"/>
    </ligandPart>
</feature>
<dbReference type="PANTHER" id="PTHR24305">
    <property type="entry name" value="CYTOCHROME P450"/>
    <property type="match status" value="1"/>
</dbReference>
<organism evidence="8 9">
    <name type="scientific">Xylaria bambusicola</name>
    <dbReference type="NCBI Taxonomy" id="326684"/>
    <lineage>
        <taxon>Eukaryota</taxon>
        <taxon>Fungi</taxon>
        <taxon>Dikarya</taxon>
        <taxon>Ascomycota</taxon>
        <taxon>Pezizomycotina</taxon>
        <taxon>Sordariomycetes</taxon>
        <taxon>Xylariomycetidae</taxon>
        <taxon>Xylariales</taxon>
        <taxon>Xylariaceae</taxon>
        <taxon>Xylaria</taxon>
    </lineage>
</organism>
<evidence type="ECO:0000313" key="9">
    <source>
        <dbReference type="Proteomes" id="UP001305414"/>
    </source>
</evidence>
<evidence type="ECO:0000256" key="3">
    <source>
        <dbReference type="ARBA" id="ARBA00022617"/>
    </source>
</evidence>
<keyword evidence="4 6" id="KW-0479">Metal-binding</keyword>
<evidence type="ECO:0000256" key="7">
    <source>
        <dbReference type="RuleBase" id="RU000461"/>
    </source>
</evidence>
<dbReference type="InterPro" id="IPR050121">
    <property type="entry name" value="Cytochrome_P450_monoxygenase"/>
</dbReference>
<keyword evidence="5 6" id="KW-0408">Iron</keyword>
<dbReference type="Proteomes" id="UP001305414">
    <property type="component" value="Unassembled WGS sequence"/>
</dbReference>
<evidence type="ECO:0000256" key="5">
    <source>
        <dbReference type="ARBA" id="ARBA00023004"/>
    </source>
</evidence>
<evidence type="ECO:0000256" key="2">
    <source>
        <dbReference type="ARBA" id="ARBA00010617"/>
    </source>
</evidence>
<evidence type="ECO:0000256" key="4">
    <source>
        <dbReference type="ARBA" id="ARBA00022723"/>
    </source>
</evidence>
<comment type="caution">
    <text evidence="8">The sequence shown here is derived from an EMBL/GenBank/DDBJ whole genome shotgun (WGS) entry which is preliminary data.</text>
</comment>
<keyword evidence="7" id="KW-0503">Monooxygenase</keyword>
<dbReference type="AlphaFoldDB" id="A0AAN7UZ88"/>
<reference evidence="8 9" key="1">
    <citation type="submission" date="2023-10" db="EMBL/GenBank/DDBJ databases">
        <title>Draft genome sequence of Xylaria bambusicola isolate GMP-LS, the root and basal stem rot pathogen of sugarcane in Indonesia.</title>
        <authorList>
            <person name="Selvaraj P."/>
            <person name="Muralishankar V."/>
            <person name="Muruganantham S."/>
            <person name="Sp S."/>
            <person name="Haryani S."/>
            <person name="Lau K.J.X."/>
            <person name="Naqvi N.I."/>
        </authorList>
    </citation>
    <scope>NUCLEOTIDE SEQUENCE [LARGE SCALE GENOMIC DNA]</scope>
    <source>
        <strain evidence="8">GMP-LS</strain>
    </source>
</reference>
<dbReference type="EMBL" id="JAWHQM010000195">
    <property type="protein sequence ID" value="KAK5637644.1"/>
    <property type="molecule type" value="Genomic_DNA"/>
</dbReference>
<evidence type="ECO:0000313" key="8">
    <source>
        <dbReference type="EMBL" id="KAK5637644.1"/>
    </source>
</evidence>
<dbReference type="InterPro" id="IPR017972">
    <property type="entry name" value="Cyt_P450_CS"/>
</dbReference>
<dbReference type="GO" id="GO:0020037">
    <property type="term" value="F:heme binding"/>
    <property type="evidence" value="ECO:0007669"/>
    <property type="project" value="InterPro"/>
</dbReference>
<dbReference type="InterPro" id="IPR001128">
    <property type="entry name" value="Cyt_P450"/>
</dbReference>
<proteinExistence type="inferred from homology"/>
<accession>A0AAN7UZ88</accession>
<keyword evidence="3 6" id="KW-0349">Heme</keyword>
<gene>
    <name evidence="8" type="ORF">RRF57_013359</name>
</gene>
<dbReference type="PROSITE" id="PS00086">
    <property type="entry name" value="CYTOCHROME_P450"/>
    <property type="match status" value="1"/>
</dbReference>
<dbReference type="Gene3D" id="1.10.630.10">
    <property type="entry name" value="Cytochrome P450"/>
    <property type="match status" value="1"/>
</dbReference>
<protein>
    <submittedName>
        <fullName evidence="8">Uncharacterized protein</fullName>
    </submittedName>
</protein>
<comment type="cofactor">
    <cofactor evidence="1 6">
        <name>heme</name>
        <dbReference type="ChEBI" id="CHEBI:30413"/>
    </cofactor>
</comment>
<dbReference type="SUPFAM" id="SSF48264">
    <property type="entry name" value="Cytochrome P450"/>
    <property type="match status" value="1"/>
</dbReference>
<keyword evidence="7" id="KW-0560">Oxidoreductase</keyword>
<evidence type="ECO:0000256" key="6">
    <source>
        <dbReference type="PIRSR" id="PIRSR602401-1"/>
    </source>
</evidence>
<comment type="similarity">
    <text evidence="2 7">Belongs to the cytochrome P450 family.</text>
</comment>
<dbReference type="PRINTS" id="PR00463">
    <property type="entry name" value="EP450I"/>
</dbReference>
<keyword evidence="9" id="KW-1185">Reference proteome</keyword>
<dbReference type="GO" id="GO:0016705">
    <property type="term" value="F:oxidoreductase activity, acting on paired donors, with incorporation or reduction of molecular oxygen"/>
    <property type="evidence" value="ECO:0007669"/>
    <property type="project" value="InterPro"/>
</dbReference>
<dbReference type="GO" id="GO:0004497">
    <property type="term" value="F:monooxygenase activity"/>
    <property type="evidence" value="ECO:0007669"/>
    <property type="project" value="UniProtKB-KW"/>
</dbReference>
<evidence type="ECO:0000256" key="1">
    <source>
        <dbReference type="ARBA" id="ARBA00001971"/>
    </source>
</evidence>
<dbReference type="PANTHER" id="PTHR24305:SF210">
    <property type="entry name" value="CYTOCHROME P450 MONOOXYGENASE ASQL-RELATED"/>
    <property type="match status" value="1"/>
</dbReference>
<dbReference type="InterPro" id="IPR002401">
    <property type="entry name" value="Cyt_P450_E_grp-I"/>
</dbReference>
<dbReference type="InterPro" id="IPR036396">
    <property type="entry name" value="Cyt_P450_sf"/>
</dbReference>
<sequence>MAGMPCGLLLMRSHLPRHKLPWHQETWLKTDIMDLGTGDGGFIWEQDPIKRRNVARKILPAFSTKAIKAKEPTVQYYIDLFVTKMKSIGNDPKGIDLGMTSSPFLELLLGTNYFGTIMQVSKKLPLLKPLAYLVVPLRVIKNLSKVFRMNSDEVQRRIDNHGNTKHPDFMDYMLSAESRVPMTKKLKIHMEQVALQLFVAGFDPVQLLFFSCLFFLLKEPEVLDILVQEIRSSFTSYDEITPDALAGLPYLNACTHEAMRMHVTISANMPRRSPGAMVDGHYIPKGVICQTSFFTIARSPRNFHEPLRFRPARWLPADHPLYEKRFAGDKLKSFFPFGLGPRACAGREIAWSQARLFLGKVLWTFDLEQTCGQDATFDRDFSVHIMWYKPDIRVRFVQRW</sequence>
<dbReference type="Pfam" id="PF00067">
    <property type="entry name" value="p450"/>
    <property type="match status" value="1"/>
</dbReference>